<organism evidence="4 5">
    <name type="scientific">Catellatospora methionotrophica</name>
    <dbReference type="NCBI Taxonomy" id="121620"/>
    <lineage>
        <taxon>Bacteria</taxon>
        <taxon>Bacillati</taxon>
        <taxon>Actinomycetota</taxon>
        <taxon>Actinomycetes</taxon>
        <taxon>Micromonosporales</taxon>
        <taxon>Micromonosporaceae</taxon>
        <taxon>Catellatospora</taxon>
    </lineage>
</organism>
<dbReference type="AlphaFoldDB" id="A0A8J3PHG9"/>
<dbReference type="InterPro" id="IPR036513">
    <property type="entry name" value="STAS_dom_sf"/>
</dbReference>
<dbReference type="PANTHER" id="PTHR33495:SF2">
    <property type="entry name" value="ANTI-SIGMA FACTOR ANTAGONIST TM_1081-RELATED"/>
    <property type="match status" value="1"/>
</dbReference>
<dbReference type="CDD" id="cd07043">
    <property type="entry name" value="STAS_anti-anti-sigma_factors"/>
    <property type="match status" value="1"/>
</dbReference>
<sequence length="110" mass="11620">MPATHTLNTVDGSTVISVTGELDASNAEDMFGWICEAIDAPGCRRVSLDLGGVPFIDSTVIRYLIHANAYAHSSDVPLVVSDAQEFVRRVLWTTGVAGVLGMVSSGRAGR</sequence>
<dbReference type="SUPFAM" id="SSF52091">
    <property type="entry name" value="SpoIIaa-like"/>
    <property type="match status" value="1"/>
</dbReference>
<dbReference type="Proteomes" id="UP000660339">
    <property type="component" value="Unassembled WGS sequence"/>
</dbReference>
<evidence type="ECO:0000256" key="1">
    <source>
        <dbReference type="ARBA" id="ARBA00009013"/>
    </source>
</evidence>
<dbReference type="PROSITE" id="PS50801">
    <property type="entry name" value="STAS"/>
    <property type="match status" value="1"/>
</dbReference>
<dbReference type="InterPro" id="IPR002645">
    <property type="entry name" value="STAS_dom"/>
</dbReference>
<reference evidence="4" key="1">
    <citation type="submission" date="2021-01" db="EMBL/GenBank/DDBJ databases">
        <title>Whole genome shotgun sequence of Catellatospora methionotrophica NBRC 14553.</title>
        <authorList>
            <person name="Komaki H."/>
            <person name="Tamura T."/>
        </authorList>
    </citation>
    <scope>NUCLEOTIDE SEQUENCE</scope>
    <source>
        <strain evidence="4">NBRC 14553</strain>
    </source>
</reference>
<keyword evidence="5" id="KW-1185">Reference proteome</keyword>
<comment type="similarity">
    <text evidence="1 2">Belongs to the anti-sigma-factor antagonist family.</text>
</comment>
<dbReference type="Gene3D" id="3.30.750.24">
    <property type="entry name" value="STAS domain"/>
    <property type="match status" value="1"/>
</dbReference>
<evidence type="ECO:0000256" key="2">
    <source>
        <dbReference type="RuleBase" id="RU003749"/>
    </source>
</evidence>
<accession>A0A8J3PHG9</accession>
<dbReference type="GO" id="GO:0043856">
    <property type="term" value="F:anti-sigma factor antagonist activity"/>
    <property type="evidence" value="ECO:0007669"/>
    <property type="project" value="InterPro"/>
</dbReference>
<evidence type="ECO:0000313" key="4">
    <source>
        <dbReference type="EMBL" id="GIG16413.1"/>
    </source>
</evidence>
<dbReference type="PANTHER" id="PTHR33495">
    <property type="entry name" value="ANTI-SIGMA FACTOR ANTAGONIST TM_1081-RELATED-RELATED"/>
    <property type="match status" value="1"/>
</dbReference>
<evidence type="ECO:0000313" key="5">
    <source>
        <dbReference type="Proteomes" id="UP000660339"/>
    </source>
</evidence>
<dbReference type="Pfam" id="PF01740">
    <property type="entry name" value="STAS"/>
    <property type="match status" value="1"/>
</dbReference>
<evidence type="ECO:0000259" key="3">
    <source>
        <dbReference type="PROSITE" id="PS50801"/>
    </source>
</evidence>
<dbReference type="RefSeq" id="WP_166385567.1">
    <property type="nucleotide sequence ID" value="NZ_BAAATT010000003.1"/>
</dbReference>
<dbReference type="EMBL" id="BONJ01000026">
    <property type="protein sequence ID" value="GIG16413.1"/>
    <property type="molecule type" value="Genomic_DNA"/>
</dbReference>
<name>A0A8J3PHG9_9ACTN</name>
<gene>
    <name evidence="4" type="ORF">Cme02nite_47450</name>
</gene>
<protein>
    <recommendedName>
        <fullName evidence="2">Anti-sigma factor antagonist</fullName>
    </recommendedName>
</protein>
<feature type="domain" description="STAS" evidence="3">
    <location>
        <begin position="3"/>
        <end position="110"/>
    </location>
</feature>
<comment type="caution">
    <text evidence="4">The sequence shown here is derived from an EMBL/GenBank/DDBJ whole genome shotgun (WGS) entry which is preliminary data.</text>
</comment>
<proteinExistence type="inferred from homology"/>
<dbReference type="NCBIfam" id="TIGR00377">
    <property type="entry name" value="ant_ant_sig"/>
    <property type="match status" value="1"/>
</dbReference>
<dbReference type="InterPro" id="IPR003658">
    <property type="entry name" value="Anti-sigma_ant"/>
</dbReference>